<comment type="similarity">
    <text evidence="1 7">Belongs to the DeoC/FbaB aldolase family. DeoC type 1 subfamily.</text>
</comment>
<dbReference type="Gene3D" id="3.20.20.70">
    <property type="entry name" value="Aldolase class I"/>
    <property type="match status" value="1"/>
</dbReference>
<reference evidence="8 9" key="1">
    <citation type="submission" date="2018-03" db="EMBL/GenBank/DDBJ databases">
        <title>Bacillus urumqiensis sp. nov., a moderately haloalkaliphilic bacterium isolated from a salt lake.</title>
        <authorList>
            <person name="Zhao B."/>
            <person name="Liao Z."/>
        </authorList>
    </citation>
    <scope>NUCLEOTIDE SEQUENCE [LARGE SCALE GENOMIC DNA]</scope>
    <source>
        <strain evidence="8 9">BZ-SZ-XJ18</strain>
    </source>
</reference>
<protein>
    <recommendedName>
        <fullName evidence="7">Deoxyribose-phosphate aldolase</fullName>
        <shortName evidence="7">DERA</shortName>
        <ecNumber evidence="7">4.1.2.4</ecNumber>
    </recommendedName>
    <alternativeName>
        <fullName evidence="7">2-deoxy-D-ribose 5-phosphate aldolase</fullName>
    </alternativeName>
    <alternativeName>
        <fullName evidence="7">Phosphodeoxyriboaldolase</fullName>
        <shortName evidence="7">Deoxyriboaldolase</shortName>
    </alternativeName>
</protein>
<name>A0A2P6MIX2_ALKUR</name>
<evidence type="ECO:0000313" key="9">
    <source>
        <dbReference type="Proteomes" id="UP000243650"/>
    </source>
</evidence>
<keyword evidence="4 7" id="KW-0704">Schiff base</keyword>
<feature type="active site" description="Schiff-base intermediate with acetaldehyde" evidence="7">
    <location>
        <position position="153"/>
    </location>
</feature>
<keyword evidence="2 7" id="KW-0963">Cytoplasm</keyword>
<proteinExistence type="inferred from homology"/>
<dbReference type="EC" id="4.1.2.4" evidence="7"/>
<dbReference type="OrthoDB" id="9778711at2"/>
<comment type="function">
    <text evidence="6 7">Catalyzes a reversible aldol reaction between acetaldehyde and D-glyceraldehyde 3-phosphate to generate 2-deoxy-D-ribose 5-phosphate.</text>
</comment>
<gene>
    <name evidence="7 8" type="primary">deoC</name>
    <name evidence="8" type="ORF">C6I21_05285</name>
</gene>
<comment type="pathway">
    <text evidence="7">Carbohydrate degradation; 2-deoxy-D-ribose 1-phosphate degradation; D-glyceraldehyde 3-phosphate and acetaldehyde from 2-deoxy-alpha-D-ribose 1-phosphate: step 2/2.</text>
</comment>
<evidence type="ECO:0000256" key="5">
    <source>
        <dbReference type="ARBA" id="ARBA00048791"/>
    </source>
</evidence>
<evidence type="ECO:0000256" key="3">
    <source>
        <dbReference type="ARBA" id="ARBA00023239"/>
    </source>
</evidence>
<evidence type="ECO:0000256" key="6">
    <source>
        <dbReference type="ARBA" id="ARBA00056337"/>
    </source>
</evidence>
<dbReference type="NCBIfam" id="TIGR00126">
    <property type="entry name" value="deoC"/>
    <property type="match status" value="1"/>
</dbReference>
<evidence type="ECO:0000256" key="7">
    <source>
        <dbReference type="HAMAP-Rule" id="MF_00114"/>
    </source>
</evidence>
<comment type="subcellular location">
    <subcellularLocation>
        <location evidence="7">Cytoplasm</location>
    </subcellularLocation>
</comment>
<dbReference type="InterPro" id="IPR013785">
    <property type="entry name" value="Aldolase_TIM"/>
</dbReference>
<dbReference type="Pfam" id="PF01791">
    <property type="entry name" value="DeoC"/>
    <property type="match status" value="1"/>
</dbReference>
<dbReference type="SUPFAM" id="SSF51569">
    <property type="entry name" value="Aldolase"/>
    <property type="match status" value="1"/>
</dbReference>
<dbReference type="AlphaFoldDB" id="A0A2P6MIX2"/>
<dbReference type="InterPro" id="IPR011343">
    <property type="entry name" value="DeoC"/>
</dbReference>
<dbReference type="PANTHER" id="PTHR10889:SF1">
    <property type="entry name" value="DEOXYRIBOSE-PHOSPHATE ALDOLASE"/>
    <property type="match status" value="1"/>
</dbReference>
<dbReference type="UniPathway" id="UPA00002">
    <property type="reaction ID" value="UER00468"/>
</dbReference>
<dbReference type="PIRSF" id="PIRSF001357">
    <property type="entry name" value="DeoC"/>
    <property type="match status" value="1"/>
</dbReference>
<dbReference type="SMART" id="SM01133">
    <property type="entry name" value="DeoC"/>
    <property type="match status" value="1"/>
</dbReference>
<dbReference type="GO" id="GO:0016052">
    <property type="term" value="P:carbohydrate catabolic process"/>
    <property type="evidence" value="ECO:0007669"/>
    <property type="project" value="TreeGrafter"/>
</dbReference>
<feature type="active site" description="Proton donor/acceptor" evidence="7">
    <location>
        <position position="182"/>
    </location>
</feature>
<accession>A0A2P6MIX2</accession>
<dbReference type="GO" id="GO:0004139">
    <property type="term" value="F:deoxyribose-phosphate aldolase activity"/>
    <property type="evidence" value="ECO:0007669"/>
    <property type="project" value="UniProtKB-UniRule"/>
</dbReference>
<evidence type="ECO:0000256" key="1">
    <source>
        <dbReference type="ARBA" id="ARBA00010936"/>
    </source>
</evidence>
<evidence type="ECO:0000256" key="2">
    <source>
        <dbReference type="ARBA" id="ARBA00022490"/>
    </source>
</evidence>
<keyword evidence="3 7" id="KW-0456">Lyase</keyword>
<dbReference type="HAMAP" id="MF_00114">
    <property type="entry name" value="DeoC_type1"/>
    <property type="match status" value="1"/>
</dbReference>
<dbReference type="GO" id="GO:0005737">
    <property type="term" value="C:cytoplasm"/>
    <property type="evidence" value="ECO:0007669"/>
    <property type="project" value="UniProtKB-SubCell"/>
</dbReference>
<evidence type="ECO:0000256" key="4">
    <source>
        <dbReference type="ARBA" id="ARBA00023270"/>
    </source>
</evidence>
<sequence length="222" mass="23142">MKKIAAMIDHTLLKPETTKEQVIKLAEEAAEFQFASVCVNPSFVKAAAEKLKGTGVDVCTVVGFPLGASTPEVKAFETSNAIENGATEIDMVLNIGALKAGDLELVEQDMRAVQEAAAGKALTKVILETCLLNDEEKKQACEAALRAGLDFVKTSTGFSFGAATVEDVRLMRSVVGDKAGVKASGGVRTLEDAEAMIEAGAARIGASAGVKIMQGEAAVSDY</sequence>
<dbReference type="PANTHER" id="PTHR10889">
    <property type="entry name" value="DEOXYRIBOSE-PHOSPHATE ALDOLASE"/>
    <property type="match status" value="1"/>
</dbReference>
<dbReference type="CDD" id="cd00959">
    <property type="entry name" value="DeoC"/>
    <property type="match status" value="1"/>
</dbReference>
<comment type="caution">
    <text evidence="8">The sequence shown here is derived from an EMBL/GenBank/DDBJ whole genome shotgun (WGS) entry which is preliminary data.</text>
</comment>
<dbReference type="EMBL" id="PVNS01000004">
    <property type="protein sequence ID" value="PRO66217.1"/>
    <property type="molecule type" value="Genomic_DNA"/>
</dbReference>
<dbReference type="FunFam" id="3.20.20.70:FF:000044">
    <property type="entry name" value="Deoxyribose-phosphate aldolase"/>
    <property type="match status" value="1"/>
</dbReference>
<keyword evidence="9" id="KW-1185">Reference proteome</keyword>
<dbReference type="Proteomes" id="UP000243650">
    <property type="component" value="Unassembled WGS sequence"/>
</dbReference>
<dbReference type="GO" id="GO:0006018">
    <property type="term" value="P:2-deoxyribose 1-phosphate catabolic process"/>
    <property type="evidence" value="ECO:0007669"/>
    <property type="project" value="UniProtKB-UniRule"/>
</dbReference>
<dbReference type="InterPro" id="IPR002915">
    <property type="entry name" value="DeoC/FbaB/LacD_aldolase"/>
</dbReference>
<dbReference type="InterPro" id="IPR028581">
    <property type="entry name" value="DeoC_typeI"/>
</dbReference>
<organism evidence="8 9">
    <name type="scientific">Alkalicoccus urumqiensis</name>
    <name type="common">Bacillus urumqiensis</name>
    <dbReference type="NCBI Taxonomy" id="1548213"/>
    <lineage>
        <taxon>Bacteria</taxon>
        <taxon>Bacillati</taxon>
        <taxon>Bacillota</taxon>
        <taxon>Bacilli</taxon>
        <taxon>Bacillales</taxon>
        <taxon>Bacillaceae</taxon>
        <taxon>Alkalicoccus</taxon>
    </lineage>
</organism>
<evidence type="ECO:0000313" key="8">
    <source>
        <dbReference type="EMBL" id="PRO66217.1"/>
    </source>
</evidence>
<dbReference type="GO" id="GO:0009264">
    <property type="term" value="P:deoxyribonucleotide catabolic process"/>
    <property type="evidence" value="ECO:0007669"/>
    <property type="project" value="UniProtKB-UniRule"/>
</dbReference>
<comment type="catalytic activity">
    <reaction evidence="5 7">
        <text>2-deoxy-D-ribose 5-phosphate = D-glyceraldehyde 3-phosphate + acetaldehyde</text>
        <dbReference type="Rhea" id="RHEA:12821"/>
        <dbReference type="ChEBI" id="CHEBI:15343"/>
        <dbReference type="ChEBI" id="CHEBI:59776"/>
        <dbReference type="ChEBI" id="CHEBI:62877"/>
        <dbReference type="EC" id="4.1.2.4"/>
    </reaction>
</comment>
<feature type="active site" description="Proton donor/acceptor" evidence="7">
    <location>
        <position position="90"/>
    </location>
</feature>